<accession>A0A917LDZ6</accession>
<comment type="caution">
    <text evidence="2">The sequence shown here is derived from an EMBL/GenBank/DDBJ whole genome shotgun (WGS) entry which is preliminary data.</text>
</comment>
<feature type="compositionally biased region" description="Polar residues" evidence="1">
    <location>
        <begin position="74"/>
        <end position="84"/>
    </location>
</feature>
<reference evidence="2" key="2">
    <citation type="submission" date="2020-09" db="EMBL/GenBank/DDBJ databases">
        <authorList>
            <person name="Sun Q."/>
            <person name="Zhou Y."/>
        </authorList>
    </citation>
    <scope>NUCLEOTIDE SEQUENCE</scope>
    <source>
        <strain evidence="2">CGMCC 4.7272</strain>
    </source>
</reference>
<feature type="region of interest" description="Disordered" evidence="1">
    <location>
        <begin position="43"/>
        <end position="84"/>
    </location>
</feature>
<proteinExistence type="predicted"/>
<organism evidence="2 3">
    <name type="scientific">Streptomyces lacrimifluminis</name>
    <dbReference type="NCBI Taxonomy" id="1500077"/>
    <lineage>
        <taxon>Bacteria</taxon>
        <taxon>Bacillati</taxon>
        <taxon>Actinomycetota</taxon>
        <taxon>Actinomycetes</taxon>
        <taxon>Kitasatosporales</taxon>
        <taxon>Streptomycetaceae</taxon>
        <taxon>Streptomyces</taxon>
    </lineage>
</organism>
<dbReference type="Proteomes" id="UP000625682">
    <property type="component" value="Unassembled WGS sequence"/>
</dbReference>
<evidence type="ECO:0000313" key="2">
    <source>
        <dbReference type="EMBL" id="GGJ56652.1"/>
    </source>
</evidence>
<dbReference type="EMBL" id="BMMU01000026">
    <property type="protein sequence ID" value="GGJ56652.1"/>
    <property type="molecule type" value="Genomic_DNA"/>
</dbReference>
<sequence length="84" mass="8255">MASGRGAIVGIGSVNGVQSFGNHAYSAAKAGLTSLRRTGGDARAVFPGAGRRAGGHRGGLTAANTGFRRVTGPENGQETGAVTT</sequence>
<evidence type="ECO:0000256" key="1">
    <source>
        <dbReference type="SAM" id="MobiDB-lite"/>
    </source>
</evidence>
<gene>
    <name evidence="2" type="ORF">GCM10012282_62170</name>
</gene>
<dbReference type="AlphaFoldDB" id="A0A917LDZ6"/>
<reference evidence="2" key="1">
    <citation type="journal article" date="2014" name="Int. J. Syst. Evol. Microbiol.">
        <title>Complete genome sequence of Corynebacterium casei LMG S-19264T (=DSM 44701T), isolated from a smear-ripened cheese.</title>
        <authorList>
            <consortium name="US DOE Joint Genome Institute (JGI-PGF)"/>
            <person name="Walter F."/>
            <person name="Albersmeier A."/>
            <person name="Kalinowski J."/>
            <person name="Ruckert C."/>
        </authorList>
    </citation>
    <scope>NUCLEOTIDE SEQUENCE</scope>
    <source>
        <strain evidence="2">CGMCC 4.7272</strain>
    </source>
</reference>
<evidence type="ECO:0000313" key="3">
    <source>
        <dbReference type="Proteomes" id="UP000625682"/>
    </source>
</evidence>
<protein>
    <submittedName>
        <fullName evidence="2">Uncharacterized protein</fullName>
    </submittedName>
</protein>
<dbReference type="InterPro" id="IPR036291">
    <property type="entry name" value="NAD(P)-bd_dom_sf"/>
</dbReference>
<dbReference type="Gene3D" id="3.40.50.720">
    <property type="entry name" value="NAD(P)-binding Rossmann-like Domain"/>
    <property type="match status" value="1"/>
</dbReference>
<dbReference type="SUPFAM" id="SSF51735">
    <property type="entry name" value="NAD(P)-binding Rossmann-fold domains"/>
    <property type="match status" value="1"/>
</dbReference>
<keyword evidence="3" id="KW-1185">Reference proteome</keyword>
<name>A0A917LDZ6_9ACTN</name>